<accession>A0A411HLP4</accession>
<dbReference type="EMBL" id="CP035704">
    <property type="protein sequence ID" value="QBB71449.1"/>
    <property type="molecule type" value="Genomic_DNA"/>
</dbReference>
<evidence type="ECO:0008006" key="4">
    <source>
        <dbReference type="Google" id="ProtNLM"/>
    </source>
</evidence>
<gene>
    <name evidence="2" type="ORF">ELE36_14385</name>
</gene>
<feature type="chain" id="PRO_5019161075" description="Right-handed parallel beta-helix repeat-containing protein" evidence="1">
    <location>
        <begin position="22"/>
        <end position="640"/>
    </location>
</feature>
<evidence type="ECO:0000313" key="3">
    <source>
        <dbReference type="Proteomes" id="UP000291562"/>
    </source>
</evidence>
<dbReference type="AlphaFoldDB" id="A0A411HLP4"/>
<feature type="signal peptide" evidence="1">
    <location>
        <begin position="1"/>
        <end position="21"/>
    </location>
</feature>
<evidence type="ECO:0000313" key="2">
    <source>
        <dbReference type="EMBL" id="QBB71449.1"/>
    </source>
</evidence>
<dbReference type="OrthoDB" id="5945231at2"/>
<dbReference type="SMART" id="SM00710">
    <property type="entry name" value="PbH1"/>
    <property type="match status" value="7"/>
</dbReference>
<dbReference type="KEGG" id="xbc:ELE36_14385"/>
<keyword evidence="3" id="KW-1185">Reference proteome</keyword>
<keyword evidence="1" id="KW-0732">Signal</keyword>
<dbReference type="SUPFAM" id="SSF51126">
    <property type="entry name" value="Pectin lyase-like"/>
    <property type="match status" value="2"/>
</dbReference>
<dbReference type="InterPro" id="IPR006626">
    <property type="entry name" value="PbH1"/>
</dbReference>
<dbReference type="InterPro" id="IPR011050">
    <property type="entry name" value="Pectin_lyase_fold/virulence"/>
</dbReference>
<protein>
    <recommendedName>
        <fullName evidence="4">Right-handed parallel beta-helix repeat-containing protein</fullName>
    </recommendedName>
</protein>
<reference evidence="2 3" key="1">
    <citation type="submission" date="2019-01" db="EMBL/GenBank/DDBJ databases">
        <title>Pseudolysobacter antarctica gen. nov., sp. nov., isolated from Fildes Peninsula, Antarctica.</title>
        <authorList>
            <person name="Wei Z."/>
            <person name="Peng F."/>
        </authorList>
    </citation>
    <scope>NUCLEOTIDE SEQUENCE [LARGE SCALE GENOMIC DNA]</scope>
    <source>
        <strain evidence="2 3">AQ6-296</strain>
    </source>
</reference>
<proteinExistence type="predicted"/>
<organism evidence="2 3">
    <name type="scientific">Pseudolysobacter antarcticus</name>
    <dbReference type="NCBI Taxonomy" id="2511995"/>
    <lineage>
        <taxon>Bacteria</taxon>
        <taxon>Pseudomonadati</taxon>
        <taxon>Pseudomonadota</taxon>
        <taxon>Gammaproteobacteria</taxon>
        <taxon>Lysobacterales</taxon>
        <taxon>Rhodanobacteraceae</taxon>
        <taxon>Pseudolysobacter</taxon>
    </lineage>
</organism>
<dbReference type="RefSeq" id="WP_129834461.1">
    <property type="nucleotide sequence ID" value="NZ_CP035704.1"/>
</dbReference>
<sequence>MLAISRLILIAVVACPFGHHAQASCIGGVHPTLYVGSDNKCNYAAIQTAINAVSTTATCSPNIVISGRPSWTEHLIITDRSLTLIGNTGNCRINNTGGTTRTDTDAAHAAVAKVKIDGSANQGTDVIDISGNSNVALLNLEISGGNSSSRTVASAGGVTFNGTGSLTLQNVEVHANHGDAGGGVAFFGSGTLRLDGASIHDNIADFAGGGVSVLSSAISNVEFILANSTGIATDISSNQATVFGGGIFASGATHLLAVATAPGDVVIHDNSVVNTATHVGTGGGIFYSGSTFADIALPAASIQTNHADYGGGIAIATSSAGDSMLRLFSTNAAFPTALNSNTATVFGGGIYLSGGSSTRASACLFDAALIGNSSGQYGSAIYLNGGGRLLINPDADSQCSFANVAALGGVHCDSSASNCNLISQNFVASGSVQTIPATIDFIGAASINAQRVRLSQNTGVSVIRSNSATGDNVVFSNCLIDHNTVSNALVSLQGAPATFDGCTFADDNIAAPTNTVFAYDTGLTLQRSIVHESIRVLTPAAALVAQYLILNDPRFATDATVLYSDPDFVNSAASDYHLLSGSPAIDFAPTGADGGSGDFDRQPRVVDIPGIANSAGIRDLGAYEYQLGGVLDRIFSNGFE</sequence>
<dbReference type="Proteomes" id="UP000291562">
    <property type="component" value="Chromosome"/>
</dbReference>
<evidence type="ECO:0000256" key="1">
    <source>
        <dbReference type="SAM" id="SignalP"/>
    </source>
</evidence>
<name>A0A411HLP4_9GAMM</name>